<protein>
    <submittedName>
        <fullName evidence="13">Uncharacterized protein</fullName>
    </submittedName>
</protein>
<dbReference type="Proteomes" id="UP000335978">
    <property type="component" value="Unassembled WGS sequence"/>
</dbReference>
<evidence type="ECO:0000313" key="1">
    <source>
        <dbReference type="EMBL" id="EAC3882284.1"/>
    </source>
</evidence>
<evidence type="ECO:0000313" key="8">
    <source>
        <dbReference type="EMBL" id="EAE2660329.1"/>
    </source>
</evidence>
<dbReference type="Proteomes" id="UP000368805">
    <property type="component" value="Unassembled WGS sequence"/>
</dbReference>
<dbReference type="Proteomes" id="UP000352246">
    <property type="component" value="Unassembled WGS sequence"/>
</dbReference>
<evidence type="ECO:0000313" key="40">
    <source>
        <dbReference type="Proteomes" id="UP000535556"/>
    </source>
</evidence>
<reference evidence="12 40" key="4">
    <citation type="submission" date="2019-04" db="EMBL/GenBank/DDBJ databases">
        <authorList>
            <consortium name="GenomeTrakr network: Whole genome sequencing for foodborne pathogen traceback"/>
        </authorList>
    </citation>
    <scope>NUCLEOTIDE SEQUENCE [LARGE SCALE GENOMIC DNA]</scope>
    <source>
        <strain evidence="12 40">NRRL B-33244</strain>
    </source>
</reference>
<evidence type="ECO:0000313" key="7">
    <source>
        <dbReference type="EMBL" id="EAE1632595.1"/>
    </source>
</evidence>
<evidence type="ECO:0000313" key="12">
    <source>
        <dbReference type="EMBL" id="EAG6764201.1"/>
    </source>
</evidence>
<evidence type="ECO:0000313" key="5">
    <source>
        <dbReference type="EMBL" id="EAE0769197.1"/>
    </source>
</evidence>
<reference evidence="23 43" key="1">
    <citation type="journal article" date="2018" name="Genome Biol.">
        <title>SKESA: strategic k-mer extension for scrupulous assemblies.</title>
        <authorList>
            <person name="Souvorov A."/>
            <person name="Agarwala R."/>
            <person name="Lipman D.J."/>
        </authorList>
    </citation>
    <scope>NUCLEOTIDE SEQUENCE [LARGE SCALE GENOMIC DNA]</scope>
    <source>
        <strain evidence="23 43">LiDS0115</strain>
    </source>
</reference>
<organism evidence="13 41">
    <name type="scientific">Listeria monocytogenes</name>
    <dbReference type="NCBI Taxonomy" id="1639"/>
    <lineage>
        <taxon>Bacteria</taxon>
        <taxon>Bacillati</taxon>
        <taxon>Bacillota</taxon>
        <taxon>Bacilli</taxon>
        <taxon>Bacillales</taxon>
        <taxon>Listeriaceae</taxon>
        <taxon>Listeria</taxon>
    </lineage>
</organism>
<dbReference type="Proteomes" id="UP000378540">
    <property type="component" value="Unassembled WGS sequence"/>
</dbReference>
<evidence type="ECO:0000313" key="29">
    <source>
        <dbReference type="Proteomes" id="UP000371553"/>
    </source>
</evidence>
<reference evidence="21 34" key="6">
    <citation type="submission" date="2019-09" db="EMBL/GenBank/DDBJ databases">
        <authorList>
            <consortium name="PulseNet: The National Subtyping Network for Foodborne Disease Surveillance"/>
            <person name="Tarr C.L."/>
            <person name="Trees E."/>
            <person name="Katz L.S."/>
            <person name="Carleton-Romer H.A."/>
            <person name="Stroika S."/>
            <person name="Kucerova Z."/>
            <person name="Roache K.F."/>
            <person name="Sabol A.L."/>
            <person name="Besser J."/>
            <person name="Gerner-Smidt P."/>
        </authorList>
    </citation>
    <scope>NUCLEOTIDE SEQUENCE [LARGE SCALE GENOMIC DNA]</scope>
    <source>
        <strain evidence="21 34">PNUSAL005666</strain>
    </source>
</reference>
<evidence type="ECO:0000313" key="27">
    <source>
        <dbReference type="Proteomes" id="UP000356407"/>
    </source>
</evidence>
<sequence>MSICIHLPLVIHFFFFYCRNEILVFDRILINKTSISFRRKRVFLLSKTTEKTNLVSMKKSPAKSRRFLYFIDQVNPSAPSPK</sequence>
<evidence type="ECO:0000313" key="2">
    <source>
        <dbReference type="EMBL" id="EAC4483598.1"/>
    </source>
</evidence>
<proteinExistence type="predicted"/>
<name>A0A392ZLA6_LISMN</name>
<dbReference type="EMBL" id="AABDDO010000004">
    <property type="protein sequence ID" value="EAG6764201.1"/>
    <property type="molecule type" value="Genomic_DNA"/>
</dbReference>
<evidence type="ECO:0000313" key="11">
    <source>
        <dbReference type="EMBL" id="EAG0995429.1"/>
    </source>
</evidence>
<comment type="caution">
    <text evidence="13">The sequence shown here is derived from an EMBL/GenBank/DDBJ whole genome shotgun (WGS) entry which is preliminary data.</text>
</comment>
<dbReference type="Proteomes" id="UP000421738">
    <property type="component" value="Unassembled WGS sequence"/>
</dbReference>
<dbReference type="EMBL" id="AAAQVA010000005">
    <property type="protein sequence ID" value="EAE1632595.1"/>
    <property type="molecule type" value="Genomic_DNA"/>
</dbReference>
<dbReference type="EMBL" id="AAAJCR010000005">
    <property type="protein sequence ID" value="EAC5949552.1"/>
    <property type="molecule type" value="Genomic_DNA"/>
</dbReference>
<dbReference type="EMBL" id="AABGFX010000011">
    <property type="protein sequence ID" value="EAH3128103.1"/>
    <property type="molecule type" value="Genomic_DNA"/>
</dbReference>
<dbReference type="Proteomes" id="UP000383365">
    <property type="component" value="Unassembled WGS sequence"/>
</dbReference>
<dbReference type="EMBL" id="AAAQJJ010000003">
    <property type="protein sequence ID" value="EAE0769197.1"/>
    <property type="molecule type" value="Genomic_DNA"/>
</dbReference>
<evidence type="ECO:0000313" key="34">
    <source>
        <dbReference type="Proteomes" id="UP000421738"/>
    </source>
</evidence>
<evidence type="ECO:0000313" key="26">
    <source>
        <dbReference type="Proteomes" id="UP000355989"/>
    </source>
</evidence>
<dbReference type="EMBL" id="AABEVI010000009">
    <property type="protein sequence ID" value="EAH0219155.1"/>
    <property type="molecule type" value="Genomic_DNA"/>
</dbReference>
<evidence type="ECO:0000313" key="35">
    <source>
        <dbReference type="Proteomes" id="UP000478945"/>
    </source>
</evidence>
<dbReference type="Proteomes" id="UP000478945">
    <property type="component" value="Unassembled WGS sequence"/>
</dbReference>
<evidence type="ECO:0000313" key="19">
    <source>
        <dbReference type="EMBL" id="ECH7211205.1"/>
    </source>
</evidence>
<dbReference type="EMBL" id="AACKFB010000002">
    <property type="protein sequence ID" value="EAK9427125.1"/>
    <property type="molecule type" value="Genomic_DNA"/>
</dbReference>
<dbReference type="EMBL" id="AAMGHX010000004">
    <property type="protein sequence ID" value="EDH0842040.1"/>
    <property type="molecule type" value="Genomic_DNA"/>
</dbReference>
<dbReference type="EMBL" id="AABEQV010000011">
    <property type="protein sequence ID" value="EAG9858064.1"/>
    <property type="molecule type" value="Genomic_DNA"/>
</dbReference>
<evidence type="ECO:0000313" key="23">
    <source>
        <dbReference type="EMBL" id="HAC3056393.1"/>
    </source>
</evidence>
<dbReference type="Proteomes" id="UP000388699">
    <property type="component" value="Unassembled WGS sequence"/>
</dbReference>
<evidence type="ECO:0000313" key="36">
    <source>
        <dbReference type="Proteomes" id="UP000484022"/>
    </source>
</evidence>
<evidence type="ECO:0000313" key="37">
    <source>
        <dbReference type="Proteomes" id="UP000517258"/>
    </source>
</evidence>
<dbReference type="Proteomes" id="UP000356407">
    <property type="component" value="Unassembled WGS sequence"/>
</dbReference>
<evidence type="ECO:0000313" key="31">
    <source>
        <dbReference type="Proteomes" id="UP000388699"/>
    </source>
</evidence>
<evidence type="ECO:0000313" key="6">
    <source>
        <dbReference type="EMBL" id="EAE1096766.1"/>
    </source>
</evidence>
<dbReference type="EMBL" id="AAAICE010000006">
    <property type="protein sequence ID" value="EAC3882284.1"/>
    <property type="molecule type" value="Genomic_DNA"/>
</dbReference>
<evidence type="ECO:0000313" key="24">
    <source>
        <dbReference type="Proteomes" id="UP000335978"/>
    </source>
</evidence>
<dbReference type="AlphaFoldDB" id="A0A392ZLA6"/>
<reference evidence="37 38" key="3">
    <citation type="submission" date="2019-04" db="EMBL/GenBank/DDBJ databases">
        <authorList>
            <person name="Ashton P.M."/>
            <person name="Dallman T."/>
            <person name="Nair S."/>
            <person name="De Pinna E."/>
            <person name="Peters T."/>
            <person name="Grant K."/>
        </authorList>
    </citation>
    <scope>NUCLEOTIDE SEQUENCE [LARGE SCALE GENOMIC DNA]</scope>
    <source>
        <strain evidence="15 42">406731</strain>
        <strain evidence="13 41">429821</strain>
        <strain evidence="16 38">562417</strain>
        <strain evidence="17 39">562428</strain>
        <strain evidence="14 37">563356</strain>
        <strain evidence="2 33">688377</strain>
        <strain evidence="20 35">760311</strain>
        <strain evidence="8">RL15000161</strain>
        <strain evidence="9">RL15000271</strain>
        <strain evidence="10">RL15000440</strain>
    </source>
</reference>
<dbReference type="EMBL" id="AAAIJX010000008">
    <property type="protein sequence ID" value="EAC4483598.1"/>
    <property type="molecule type" value="Genomic_DNA"/>
</dbReference>
<dbReference type="EMBL" id="AABAIH010000004">
    <property type="protein sequence ID" value="EAG0995429.1"/>
    <property type="molecule type" value="Genomic_DNA"/>
</dbReference>
<dbReference type="Proteomes" id="UP000401273">
    <property type="component" value="Unassembled WGS sequence"/>
</dbReference>
<dbReference type="Proteomes" id="UP000413786">
    <property type="component" value="Unassembled WGS sequence"/>
</dbReference>
<reference evidence="23" key="2">
    <citation type="submission" date="2018-06" db="EMBL/GenBank/DDBJ databases">
        <authorList>
            <consortium name="NCBI Pathogen Detection Project"/>
        </authorList>
    </citation>
    <scope>NUCLEOTIDE SEQUENCE</scope>
    <source>
        <strain evidence="23">LiDS0115</strain>
    </source>
</reference>
<dbReference type="Proteomes" id="UP000548826">
    <property type="component" value="Unassembled WGS sequence"/>
</dbReference>
<dbReference type="Proteomes" id="UP000525068">
    <property type="component" value="Unassembled WGS sequence"/>
</dbReference>
<dbReference type="Proteomes" id="UP000529135">
    <property type="component" value="Unassembled WGS sequence"/>
</dbReference>
<dbReference type="EMBL" id="AAJEKY010000008">
    <property type="protein sequence ID" value="ECL0131765.1"/>
    <property type="molecule type" value="Genomic_DNA"/>
</dbReference>
<evidence type="ECO:0000313" key="10">
    <source>
        <dbReference type="EMBL" id="EAE5604947.1"/>
    </source>
</evidence>
<dbReference type="Proteomes" id="UP000332711">
    <property type="component" value="Unassembled WGS sequence"/>
</dbReference>
<evidence type="ECO:0000313" key="21">
    <source>
        <dbReference type="EMBL" id="ECR7123784.1"/>
    </source>
</evidence>
<evidence type="ECO:0000313" key="42">
    <source>
        <dbReference type="Proteomes" id="UP000566597"/>
    </source>
</evidence>
<gene>
    <name evidence="11" type="ORF">A3R20_12550</name>
    <name evidence="12" type="ORF">AF817_13305</name>
    <name evidence="3" type="ORF">AP104_09145</name>
    <name evidence="6" type="ORF">APD94_12420</name>
    <name evidence="7" type="ORF">ARR48_12400</name>
    <name evidence="1" type="ORF">B4X68_09650</name>
    <name evidence="4" type="ORF">CD20_11905</name>
    <name evidence="16" type="ORF">D4271_12150</name>
    <name evidence="13" type="ORF">D4C60_13745</name>
    <name evidence="14" type="ORF">D4D89_12575</name>
    <name evidence="15" type="ORF">D4U23_12670</name>
    <name evidence="17" type="ORF">D5M70_12370</name>
    <name evidence="5" type="ORF">DG57_05065</name>
    <name evidence="2" type="ORF">E0I39_11915</name>
    <name evidence="8" type="ORF">E1V33_09185</name>
    <name evidence="9" type="ORF">E1W43_11245</name>
    <name evidence="10" type="ORF">E1X78_12615</name>
    <name evidence="21" type="ORF">F1788_13780</name>
    <name evidence="18" type="ORF">FC284_02000</name>
    <name evidence="20" type="ORF">FJU19_11725</name>
    <name evidence="19" type="ORF">FPL45_07635</name>
    <name evidence="22" type="ORF">GCV64_13200</name>
    <name evidence="23" type="ORF">GZK27_12865</name>
</gene>
<evidence type="ECO:0000313" key="15">
    <source>
        <dbReference type="EMBL" id="EAH0253243.1"/>
    </source>
</evidence>
<dbReference type="Proteomes" id="UP000484022">
    <property type="component" value="Unassembled WGS sequence"/>
</dbReference>
<dbReference type="Proteomes" id="UP000566597">
    <property type="component" value="Unassembled WGS sequence"/>
</dbReference>
<evidence type="ECO:0000313" key="32">
    <source>
        <dbReference type="Proteomes" id="UP000406081"/>
    </source>
</evidence>
<evidence type="ECO:0000313" key="39">
    <source>
        <dbReference type="Proteomes" id="UP000529135"/>
    </source>
</evidence>
<evidence type="ECO:0000313" key="18">
    <source>
        <dbReference type="EMBL" id="EAK9427125.1"/>
    </source>
</evidence>
<evidence type="ECO:0000313" key="22">
    <source>
        <dbReference type="EMBL" id="EDH0842040.1"/>
    </source>
</evidence>
<dbReference type="EMBL" id="AAKHCT010000005">
    <property type="protein sequence ID" value="ECR7123784.1"/>
    <property type="molecule type" value="Genomic_DNA"/>
</dbReference>
<evidence type="ECO:0000313" key="30">
    <source>
        <dbReference type="Proteomes" id="UP000378540"/>
    </source>
</evidence>
<dbReference type="EMBL" id="AABEVT010000007">
    <property type="protein sequence ID" value="EAH0253243.1"/>
    <property type="molecule type" value="Genomic_DNA"/>
</dbReference>
<evidence type="ECO:0000313" key="41">
    <source>
        <dbReference type="Proteomes" id="UP000548826"/>
    </source>
</evidence>
<dbReference type="Proteomes" id="UP000535556">
    <property type="component" value="Unassembled WGS sequence"/>
</dbReference>
<evidence type="ECO:0000313" key="17">
    <source>
        <dbReference type="EMBL" id="EAH3128103.1"/>
    </source>
</evidence>
<dbReference type="Proteomes" id="UP000517258">
    <property type="component" value="Unassembled WGS sequence"/>
</dbReference>
<evidence type="ECO:0000313" key="33">
    <source>
        <dbReference type="Proteomes" id="UP000413786"/>
    </source>
</evidence>
<dbReference type="EMBL" id="AAARLF010000006">
    <property type="protein sequence ID" value="EAE2898515.1"/>
    <property type="molecule type" value="Genomic_DNA"/>
</dbReference>
<evidence type="ECO:0000313" key="4">
    <source>
        <dbReference type="EMBL" id="EAD8146781.1"/>
    </source>
</evidence>
<evidence type="ECO:0000313" key="13">
    <source>
        <dbReference type="EMBL" id="EAG9858064.1"/>
    </source>
</evidence>
<dbReference type="Proteomes" id="UP000841561">
    <property type="component" value="Unassembled WGS sequence"/>
</dbReference>
<dbReference type="Proteomes" id="UP000355989">
    <property type="component" value="Unassembled WGS sequence"/>
</dbReference>
<evidence type="ECO:0000313" key="38">
    <source>
        <dbReference type="Proteomes" id="UP000525068"/>
    </source>
</evidence>
<evidence type="ECO:0000313" key="16">
    <source>
        <dbReference type="EMBL" id="EAH1616165.1"/>
    </source>
</evidence>
<dbReference type="EMBL" id="AABFMV010000010">
    <property type="protein sequence ID" value="EAH1616165.1"/>
    <property type="molecule type" value="Genomic_DNA"/>
</dbReference>
<evidence type="ECO:0000313" key="3">
    <source>
        <dbReference type="EMBL" id="EAC5949552.1"/>
    </source>
</evidence>
<dbReference type="EMBL" id="AAISWI010000006">
    <property type="protein sequence ID" value="ECH7211205.1"/>
    <property type="molecule type" value="Genomic_DNA"/>
</dbReference>
<accession>A0A392ZLA6</accession>
<evidence type="ECO:0000313" key="20">
    <source>
        <dbReference type="EMBL" id="ECL0131765.1"/>
    </source>
</evidence>
<reference evidence="18 36" key="5">
    <citation type="submission" date="2019-04" db="EMBL/GenBank/DDBJ databases">
        <authorList>
            <consortium name="GenomeTrakr: Next Generation Sequencing Network for Food Pathogen Tracability"/>
        </authorList>
    </citation>
    <scope>NUCLEOTIDE SEQUENCE [LARGE SCALE GENOMIC DNA]</scope>
    <source>
        <strain evidence="11 32">ARS-CC9329</strain>
        <strain evidence="5 31">CFSAN008016</strain>
        <strain evidence="1 27">CFSAN060999</strain>
        <strain evidence="22 24">CFSAN085184</strain>
        <strain evidence="7 28">FDA00006304</strain>
        <strain evidence="3 30">FDA00009539</strain>
        <strain evidence="18">FDA00014181</strain>
        <strain evidence="19 25">FDA00014472</strain>
        <strain evidence="36">FDA1077646-S145-002</strain>
        <strain evidence="6 26">FLAG-78586</strain>
        <strain evidence="4 29">NYAG13B12507-5</strain>
    </source>
</reference>
<dbReference type="Proteomes" id="UP000371553">
    <property type="component" value="Unassembled WGS sequence"/>
</dbReference>
<dbReference type="EMBL" id="AAAPCR010000011">
    <property type="protein sequence ID" value="EAD8146781.1"/>
    <property type="molecule type" value="Genomic_DNA"/>
</dbReference>
<evidence type="ECO:0000313" key="28">
    <source>
        <dbReference type="Proteomes" id="UP000368805"/>
    </source>
</evidence>
<dbReference type="Proteomes" id="UP000406081">
    <property type="component" value="Unassembled WGS sequence"/>
</dbReference>
<dbReference type="EMBL" id="AAARIE010000009">
    <property type="protein sequence ID" value="EAE2660329.1"/>
    <property type="molecule type" value="Genomic_DNA"/>
</dbReference>
<dbReference type="EMBL" id="AAAQOE010000004">
    <property type="protein sequence ID" value="EAE1096766.1"/>
    <property type="molecule type" value="Genomic_DNA"/>
</dbReference>
<evidence type="ECO:0000313" key="14">
    <source>
        <dbReference type="EMBL" id="EAH0219155.1"/>
    </source>
</evidence>
<evidence type="ECO:0000313" key="25">
    <source>
        <dbReference type="Proteomes" id="UP000352246"/>
    </source>
</evidence>
<evidence type="ECO:0000313" key="43">
    <source>
        <dbReference type="Proteomes" id="UP000841561"/>
    </source>
</evidence>
<dbReference type="EMBL" id="DAAKPP010000007">
    <property type="protein sequence ID" value="HAC3056393.1"/>
    <property type="molecule type" value="Genomic_DNA"/>
</dbReference>
<dbReference type="EMBL" id="AAASTI010000007">
    <property type="protein sequence ID" value="EAE5604947.1"/>
    <property type="molecule type" value="Genomic_DNA"/>
</dbReference>
<evidence type="ECO:0000313" key="9">
    <source>
        <dbReference type="EMBL" id="EAE2898515.1"/>
    </source>
</evidence>